<dbReference type="Pfam" id="PF02844">
    <property type="entry name" value="GARS_N"/>
    <property type="match status" value="1"/>
</dbReference>
<evidence type="ECO:0000259" key="1">
    <source>
        <dbReference type="Pfam" id="PF02844"/>
    </source>
</evidence>
<comment type="caution">
    <text evidence="2">The sequence shown here is derived from an EMBL/GenBank/DDBJ whole genome shotgun (WGS) entry which is preliminary data.</text>
</comment>
<dbReference type="AlphaFoldDB" id="X0YED8"/>
<dbReference type="PANTHER" id="PTHR43472">
    <property type="entry name" value="PHOSPHORIBOSYLAMINE--GLYCINE LIGASE"/>
    <property type="match status" value="1"/>
</dbReference>
<dbReference type="EMBL" id="BARS01041709">
    <property type="protein sequence ID" value="GAG35186.1"/>
    <property type="molecule type" value="Genomic_DNA"/>
</dbReference>
<reference evidence="2" key="1">
    <citation type="journal article" date="2014" name="Front. Microbiol.">
        <title>High frequency of phylogenetically diverse reductive dehalogenase-homologous genes in deep subseafloor sedimentary metagenomes.</title>
        <authorList>
            <person name="Kawai M."/>
            <person name="Futagami T."/>
            <person name="Toyoda A."/>
            <person name="Takaki Y."/>
            <person name="Nishi S."/>
            <person name="Hori S."/>
            <person name="Arai W."/>
            <person name="Tsubouchi T."/>
            <person name="Morono Y."/>
            <person name="Uchiyama I."/>
            <person name="Ito T."/>
            <person name="Fujiyama A."/>
            <person name="Inagaki F."/>
            <person name="Takami H."/>
        </authorList>
    </citation>
    <scope>NUCLEOTIDE SEQUENCE</scope>
    <source>
        <strain evidence="2">Expedition CK06-06</strain>
    </source>
</reference>
<dbReference type="InterPro" id="IPR000115">
    <property type="entry name" value="PRibGlycinamide_synth"/>
</dbReference>
<dbReference type="PANTHER" id="PTHR43472:SF1">
    <property type="entry name" value="PHOSPHORIBOSYLAMINE--GLYCINE LIGASE, CHLOROPLASTIC"/>
    <property type="match status" value="1"/>
</dbReference>
<feature type="non-terminal residue" evidence="2">
    <location>
        <position position="120"/>
    </location>
</feature>
<dbReference type="Gene3D" id="3.40.50.20">
    <property type="match status" value="1"/>
</dbReference>
<protein>
    <recommendedName>
        <fullName evidence="1">Phosphoribosylglycinamide synthetase N-terminal domain-containing protein</fullName>
    </recommendedName>
</protein>
<dbReference type="GO" id="GO:0004637">
    <property type="term" value="F:phosphoribosylamine-glycine ligase activity"/>
    <property type="evidence" value="ECO:0007669"/>
    <property type="project" value="InterPro"/>
</dbReference>
<feature type="domain" description="Phosphoribosylglycinamide synthetase N-terminal" evidence="1">
    <location>
        <begin position="43"/>
        <end position="119"/>
    </location>
</feature>
<dbReference type="GO" id="GO:0009113">
    <property type="term" value="P:purine nucleobase biosynthetic process"/>
    <property type="evidence" value="ECO:0007669"/>
    <property type="project" value="InterPro"/>
</dbReference>
<evidence type="ECO:0000313" key="2">
    <source>
        <dbReference type="EMBL" id="GAG35186.1"/>
    </source>
</evidence>
<dbReference type="InterPro" id="IPR020562">
    <property type="entry name" value="PRibGlycinamide_synth_N"/>
</dbReference>
<proteinExistence type="predicted"/>
<gene>
    <name evidence="2" type="ORF">S01H1_63388</name>
</gene>
<sequence>MALRKVGEDALGSVGGGAGVLAETAGRLRSTIAVCEIAAVSRTVLVVGGGGLEHALVRALAASGDSPRVLCAPGNVGIADHAELCDVAPDDVAGLAALARGRSVDLAVIGAAPPLLGGVG</sequence>
<dbReference type="InterPro" id="IPR016185">
    <property type="entry name" value="PreATP-grasp_dom_sf"/>
</dbReference>
<accession>X0YED8</accession>
<organism evidence="2">
    <name type="scientific">marine sediment metagenome</name>
    <dbReference type="NCBI Taxonomy" id="412755"/>
    <lineage>
        <taxon>unclassified sequences</taxon>
        <taxon>metagenomes</taxon>
        <taxon>ecological metagenomes</taxon>
    </lineage>
</organism>
<name>X0YED8_9ZZZZ</name>
<dbReference type="SUPFAM" id="SSF52440">
    <property type="entry name" value="PreATP-grasp domain"/>
    <property type="match status" value="1"/>
</dbReference>